<dbReference type="EMBL" id="AP006878">
    <property type="protein sequence ID" value="BAD84671.1"/>
    <property type="molecule type" value="Genomic_DNA"/>
</dbReference>
<dbReference type="PATRIC" id="fig|69014.16.peg.474"/>
<name>Q5JD56_THEKO</name>
<proteinExistence type="predicted"/>
<dbReference type="HOGENOM" id="CLU_579553_0_0_2"/>
<dbReference type="eggNOG" id="arCOG07146">
    <property type="taxonomic scope" value="Archaea"/>
</dbReference>
<accession>Q5JD56</accession>
<reference evidence="1 2" key="1">
    <citation type="journal article" date="2005" name="Genome Res.">
        <title>Complete genome sequence of the hyperthermophilic archaeon Thermococcus kodakaraensis KOD1 and comparison with Pyrococcus genomes.</title>
        <authorList>
            <person name="Fukui T."/>
            <person name="Atomi H."/>
            <person name="Kanai T."/>
            <person name="Matsumi R."/>
            <person name="Fujiwara S."/>
            <person name="Imanaka T."/>
        </authorList>
    </citation>
    <scope>NUCLEOTIDE SEQUENCE [LARGE SCALE GENOMIC DNA]</scope>
    <source>
        <strain evidence="2">ATCC BAA-918 / JCM 12380 / KOD1</strain>
    </source>
</reference>
<organism evidence="1 2">
    <name type="scientific">Thermococcus kodakarensis (strain ATCC BAA-918 / JCM 12380 / KOD1)</name>
    <name type="common">Pyrococcus kodakaraensis (strain KOD1)</name>
    <dbReference type="NCBI Taxonomy" id="69014"/>
    <lineage>
        <taxon>Archaea</taxon>
        <taxon>Methanobacteriati</taxon>
        <taxon>Methanobacteriota</taxon>
        <taxon>Thermococci</taxon>
        <taxon>Thermococcales</taxon>
        <taxon>Thermococcaceae</taxon>
        <taxon>Thermococcus</taxon>
    </lineage>
</organism>
<keyword evidence="2" id="KW-1185">Reference proteome</keyword>
<gene>
    <name evidence="1" type="ordered locus">TK0482</name>
</gene>
<dbReference type="KEGG" id="tko:TK0482"/>
<dbReference type="GeneID" id="78446993"/>
<dbReference type="RefSeq" id="WP_011249437.1">
    <property type="nucleotide sequence ID" value="NC_006624.1"/>
</dbReference>
<protein>
    <submittedName>
        <fullName evidence="1">Uncharacterized protein</fullName>
    </submittedName>
</protein>
<dbReference type="AlphaFoldDB" id="Q5JD56"/>
<sequence length="471" mass="52004">MSRQMVGALVLLLLLTLPGVSAVSLPWSGLSIFGASSGAYPIRLDGVEQTGNIAVVTWDVPPNCLSGYGTVFISRDGRTITERVSLGRLKPWGKKVAVFLNVREPVYVKLRITSGNGIFMSSWVKLRPQSVPRVFSTGYTTTYSWGDGEIRPQFVPIPAIIGAIISVGFALWDAYDAYNACSDYGEDSIKCTVAAGSVFVFSLAMEGDELVGVLRHGDELVEVPGKLYSTLKRLDLVEEVGDGVVRAKERFAHIFDDIVKHGDDAAKALDDLVRAGVSKEAVEETVKHGATIKEIKEGIERSERALERIAGGAEGKHVLGKVRTYDVAIEKGNEKEGLIHMLLRHVWGYDMENVGKTSFWPMGQKIIVSGQEKQLPRVFRDEGELMEFLKEVVERVSKDPEYISEKFFKNGVPNRNFGIPVDLKKLGMRVDGIDVVQLEFRFEKGEFVLKTAYPVDGWAVETFIPGKGGWQ</sequence>
<dbReference type="EnsemblBacteria" id="BAD84671">
    <property type="protein sequence ID" value="BAD84671"/>
    <property type="gene ID" value="TK0482"/>
</dbReference>
<dbReference type="InParanoid" id="Q5JD56"/>
<dbReference type="Proteomes" id="UP000000536">
    <property type="component" value="Chromosome"/>
</dbReference>
<evidence type="ECO:0000313" key="2">
    <source>
        <dbReference type="Proteomes" id="UP000000536"/>
    </source>
</evidence>
<dbReference type="STRING" id="69014.TK0482"/>
<evidence type="ECO:0000313" key="1">
    <source>
        <dbReference type="EMBL" id="BAD84671.1"/>
    </source>
</evidence>